<evidence type="ECO:0000256" key="11">
    <source>
        <dbReference type="SAM" id="Phobius"/>
    </source>
</evidence>
<evidence type="ECO:0000256" key="9">
    <source>
        <dbReference type="ARBA" id="ARBA00023136"/>
    </source>
</evidence>
<keyword evidence="5" id="KW-0851">Voltage-gated channel</keyword>
<feature type="domain" description="Potassium channel" evidence="12">
    <location>
        <begin position="68"/>
        <end position="140"/>
    </location>
</feature>
<evidence type="ECO:0000256" key="8">
    <source>
        <dbReference type="ARBA" id="ARBA00023065"/>
    </source>
</evidence>
<evidence type="ECO:0000256" key="3">
    <source>
        <dbReference type="ARBA" id="ARBA00022538"/>
    </source>
</evidence>
<dbReference type="PANTHER" id="PTHR11767:SF102">
    <property type="entry name" value="INWARDLY RECTIFYING POTASSIUM CHANNEL 1, ISOFORM F"/>
    <property type="match status" value="1"/>
</dbReference>
<evidence type="ECO:0000313" key="15">
    <source>
        <dbReference type="Proteomes" id="UP000244090"/>
    </source>
</evidence>
<gene>
    <name evidence="14" type="ORF">C8N46_10846</name>
</gene>
<dbReference type="GO" id="GO:0005242">
    <property type="term" value="F:inward rectifier potassium channel activity"/>
    <property type="evidence" value="ECO:0007669"/>
    <property type="project" value="InterPro"/>
</dbReference>
<dbReference type="RefSeq" id="WP_108115894.1">
    <property type="nucleotide sequence ID" value="NZ_QBKT01000008.1"/>
</dbReference>
<dbReference type="GO" id="GO:0005886">
    <property type="term" value="C:plasma membrane"/>
    <property type="evidence" value="ECO:0007669"/>
    <property type="project" value="TreeGrafter"/>
</dbReference>
<dbReference type="OrthoDB" id="9813518at2"/>
<feature type="domain" description="Inward rectifier potassium channel C-terminal" evidence="13">
    <location>
        <begin position="151"/>
        <end position="303"/>
    </location>
</feature>
<keyword evidence="7 11" id="KW-1133">Transmembrane helix</keyword>
<keyword evidence="6" id="KW-0630">Potassium</keyword>
<evidence type="ECO:0000256" key="6">
    <source>
        <dbReference type="ARBA" id="ARBA00022958"/>
    </source>
</evidence>
<protein>
    <submittedName>
        <fullName evidence="14">Inward rectifier potassium channel</fullName>
    </submittedName>
</protein>
<evidence type="ECO:0000259" key="13">
    <source>
        <dbReference type="Pfam" id="PF17655"/>
    </source>
</evidence>
<keyword evidence="2" id="KW-0813">Transport</keyword>
<evidence type="ECO:0000256" key="4">
    <source>
        <dbReference type="ARBA" id="ARBA00022692"/>
    </source>
</evidence>
<keyword evidence="4 11" id="KW-0812">Transmembrane</keyword>
<keyword evidence="8" id="KW-0406">Ion transport</keyword>
<keyword evidence="9 11" id="KW-0472">Membrane</keyword>
<evidence type="ECO:0000256" key="1">
    <source>
        <dbReference type="ARBA" id="ARBA00004141"/>
    </source>
</evidence>
<dbReference type="PRINTS" id="PR01320">
    <property type="entry name" value="KIRCHANNEL"/>
</dbReference>
<dbReference type="GO" id="GO:1990573">
    <property type="term" value="P:potassium ion import across plasma membrane"/>
    <property type="evidence" value="ECO:0007669"/>
    <property type="project" value="TreeGrafter"/>
</dbReference>
<dbReference type="InterPro" id="IPR013518">
    <property type="entry name" value="K_chnl_inward-rec_Kir_cyto"/>
</dbReference>
<dbReference type="GO" id="GO:0034702">
    <property type="term" value="C:monoatomic ion channel complex"/>
    <property type="evidence" value="ECO:0007669"/>
    <property type="project" value="UniProtKB-KW"/>
</dbReference>
<dbReference type="InterPro" id="IPR014756">
    <property type="entry name" value="Ig_E-set"/>
</dbReference>
<dbReference type="InterPro" id="IPR041647">
    <property type="entry name" value="IRK_C"/>
</dbReference>
<evidence type="ECO:0000256" key="7">
    <source>
        <dbReference type="ARBA" id="ARBA00022989"/>
    </source>
</evidence>
<comment type="subcellular location">
    <subcellularLocation>
        <location evidence="1">Membrane</location>
        <topology evidence="1">Multi-pass membrane protein</topology>
    </subcellularLocation>
</comment>
<sequence length="305" mass="35189">MAKKVKDPGLGEDSIIIAKRIINKDGSFNIRHLNRQKGISALYAYLVDLSWTHFFCLVFLMYFMLNMTFAAIYVAIGVQYISVEPQGFVIDFVNAFFFSSQTITTLGYGAMAPTNVIAGIVSSFQALIGLLSFSFVTGLLYGRFSKPKASIRFSDNIICREFNEGRALMFRLMNSKKDVMINPRVKVTLAITEPDKKQGYKRNFYQLSLERDHITYLPTTWTLVHEIDKNSPLDKFSSEELQKLNGEFLIMVSYYDEAFNQDVYKLHSYTFEELKMNVVFEKAFYFDEDGYTVLDHHKISDTREM</sequence>
<dbReference type="SUPFAM" id="SSF81324">
    <property type="entry name" value="Voltage-gated potassium channels"/>
    <property type="match status" value="1"/>
</dbReference>
<evidence type="ECO:0000313" key="14">
    <source>
        <dbReference type="EMBL" id="PTX59736.1"/>
    </source>
</evidence>
<accession>A0A2T6BUL5</accession>
<dbReference type="Pfam" id="PF07885">
    <property type="entry name" value="Ion_trans_2"/>
    <property type="match status" value="1"/>
</dbReference>
<feature type="transmembrane region" description="Helical" evidence="11">
    <location>
        <begin position="51"/>
        <end position="76"/>
    </location>
</feature>
<comment type="caution">
    <text evidence="14">The sequence shown here is derived from an EMBL/GenBank/DDBJ whole genome shotgun (WGS) entry which is preliminary data.</text>
</comment>
<evidence type="ECO:0000256" key="10">
    <source>
        <dbReference type="ARBA" id="ARBA00023303"/>
    </source>
</evidence>
<keyword evidence="3" id="KW-0633">Potassium transport</keyword>
<dbReference type="AlphaFoldDB" id="A0A2T6BUL5"/>
<organism evidence="14 15">
    <name type="scientific">Kordia periserrulae</name>
    <dbReference type="NCBI Taxonomy" id="701523"/>
    <lineage>
        <taxon>Bacteria</taxon>
        <taxon>Pseudomonadati</taxon>
        <taxon>Bacteroidota</taxon>
        <taxon>Flavobacteriia</taxon>
        <taxon>Flavobacteriales</taxon>
        <taxon>Flavobacteriaceae</taxon>
        <taxon>Kordia</taxon>
    </lineage>
</organism>
<dbReference type="GO" id="GO:0034765">
    <property type="term" value="P:regulation of monoatomic ion transmembrane transport"/>
    <property type="evidence" value="ECO:0007669"/>
    <property type="project" value="TreeGrafter"/>
</dbReference>
<proteinExistence type="predicted"/>
<keyword evidence="10 14" id="KW-0407">Ion channel</keyword>
<evidence type="ECO:0000259" key="12">
    <source>
        <dbReference type="Pfam" id="PF07885"/>
    </source>
</evidence>
<dbReference type="Gene3D" id="2.60.40.1400">
    <property type="entry name" value="G protein-activated inward rectifier potassium channel 1"/>
    <property type="match status" value="1"/>
</dbReference>
<dbReference type="Proteomes" id="UP000244090">
    <property type="component" value="Unassembled WGS sequence"/>
</dbReference>
<dbReference type="EMBL" id="QBKT01000008">
    <property type="protein sequence ID" value="PTX59736.1"/>
    <property type="molecule type" value="Genomic_DNA"/>
</dbReference>
<evidence type="ECO:0000256" key="5">
    <source>
        <dbReference type="ARBA" id="ARBA00022882"/>
    </source>
</evidence>
<reference evidence="14 15" key="1">
    <citation type="submission" date="2018-04" db="EMBL/GenBank/DDBJ databases">
        <title>Genomic Encyclopedia of Archaeal and Bacterial Type Strains, Phase II (KMG-II): from individual species to whole genera.</title>
        <authorList>
            <person name="Goeker M."/>
        </authorList>
    </citation>
    <scope>NUCLEOTIDE SEQUENCE [LARGE SCALE GENOMIC DNA]</scope>
    <source>
        <strain evidence="14 15">DSM 25731</strain>
    </source>
</reference>
<dbReference type="SUPFAM" id="SSF81296">
    <property type="entry name" value="E set domains"/>
    <property type="match status" value="1"/>
</dbReference>
<keyword evidence="15" id="KW-1185">Reference proteome</keyword>
<evidence type="ECO:0000256" key="2">
    <source>
        <dbReference type="ARBA" id="ARBA00022448"/>
    </source>
</evidence>
<feature type="transmembrane region" description="Helical" evidence="11">
    <location>
        <begin position="116"/>
        <end position="142"/>
    </location>
</feature>
<feature type="transmembrane region" description="Helical" evidence="11">
    <location>
        <begin position="88"/>
        <end position="110"/>
    </location>
</feature>
<dbReference type="Pfam" id="PF17655">
    <property type="entry name" value="IRK_C"/>
    <property type="match status" value="1"/>
</dbReference>
<name>A0A2T6BUL5_9FLAO</name>
<dbReference type="InterPro" id="IPR013099">
    <property type="entry name" value="K_chnl_dom"/>
</dbReference>
<dbReference type="Gene3D" id="1.10.287.70">
    <property type="match status" value="1"/>
</dbReference>
<dbReference type="InterPro" id="IPR016449">
    <property type="entry name" value="K_chnl_inward-rec_Kir"/>
</dbReference>
<dbReference type="PANTHER" id="PTHR11767">
    <property type="entry name" value="INWARD RECTIFIER POTASSIUM CHANNEL"/>
    <property type="match status" value="1"/>
</dbReference>